<evidence type="ECO:0000313" key="5">
    <source>
        <dbReference type="EMBL" id="KKS08749.1"/>
    </source>
</evidence>
<dbReference type="GO" id="GO:0000160">
    <property type="term" value="P:phosphorelay signal transduction system"/>
    <property type="evidence" value="ECO:0007669"/>
    <property type="project" value="UniProtKB-KW"/>
</dbReference>
<name>A0A0G0W6Z8_UNCC2</name>
<dbReference type="Proteomes" id="UP000033869">
    <property type="component" value="Unassembled WGS sequence"/>
</dbReference>
<dbReference type="SUPFAM" id="SSF52172">
    <property type="entry name" value="CheY-like"/>
    <property type="match status" value="1"/>
</dbReference>
<keyword evidence="1 3" id="KW-0597">Phosphoprotein</keyword>
<evidence type="ECO:0000256" key="1">
    <source>
        <dbReference type="ARBA" id="ARBA00022553"/>
    </source>
</evidence>
<organism evidence="5 6">
    <name type="scientific">candidate division CPR2 bacterium GW2011_GWC1_41_48</name>
    <dbReference type="NCBI Taxonomy" id="1618344"/>
    <lineage>
        <taxon>Bacteria</taxon>
        <taxon>Bacteria division CPR2</taxon>
    </lineage>
</organism>
<protein>
    <submittedName>
        <fullName evidence="5">Two component transcriptional regulator, winged helix family protein</fullName>
    </submittedName>
</protein>
<accession>A0A0G0W6Z8</accession>
<dbReference type="InterPro" id="IPR011006">
    <property type="entry name" value="CheY-like_superfamily"/>
</dbReference>
<dbReference type="Pfam" id="PF00072">
    <property type="entry name" value="Response_reg"/>
    <property type="match status" value="1"/>
</dbReference>
<comment type="caution">
    <text evidence="5">The sequence shown here is derived from an EMBL/GenBank/DDBJ whole genome shotgun (WGS) entry which is preliminary data.</text>
</comment>
<proteinExistence type="predicted"/>
<reference evidence="5 6" key="1">
    <citation type="journal article" date="2015" name="Nature">
        <title>rRNA introns, odd ribosomes, and small enigmatic genomes across a large radiation of phyla.</title>
        <authorList>
            <person name="Brown C.T."/>
            <person name="Hug L.A."/>
            <person name="Thomas B.C."/>
            <person name="Sharon I."/>
            <person name="Castelle C.J."/>
            <person name="Singh A."/>
            <person name="Wilkins M.J."/>
            <person name="Williams K.H."/>
            <person name="Banfield J.F."/>
        </authorList>
    </citation>
    <scope>NUCLEOTIDE SEQUENCE [LARGE SCALE GENOMIC DNA]</scope>
</reference>
<feature type="domain" description="Response regulatory" evidence="4">
    <location>
        <begin position="5"/>
        <end position="121"/>
    </location>
</feature>
<dbReference type="AlphaFoldDB" id="A0A0G0W6Z8"/>
<dbReference type="PANTHER" id="PTHR44591:SF14">
    <property type="entry name" value="PROTEIN PILG"/>
    <property type="match status" value="1"/>
</dbReference>
<dbReference type="CDD" id="cd17574">
    <property type="entry name" value="REC_OmpR"/>
    <property type="match status" value="1"/>
</dbReference>
<evidence type="ECO:0000313" key="6">
    <source>
        <dbReference type="Proteomes" id="UP000033869"/>
    </source>
</evidence>
<keyword evidence="2" id="KW-0902">Two-component regulatory system</keyword>
<dbReference type="PANTHER" id="PTHR44591">
    <property type="entry name" value="STRESS RESPONSE REGULATOR PROTEIN 1"/>
    <property type="match status" value="1"/>
</dbReference>
<gene>
    <name evidence="5" type="ORF">UU65_C0005G0060</name>
</gene>
<sequence length="132" mass="14801">MSQDRVLIVEDYSRIADMYEQKLKLEGFSVEVASNGELALEKIGTFKPQLVLLDIMMSGMDGLQVLQKIRSNIETKSIKVIILSNLDSKEIIDKAEALGIDDYITKSDLTPKEVVDKIKIVLNNLDTEAKKT</sequence>
<dbReference type="InterPro" id="IPR001789">
    <property type="entry name" value="Sig_transdc_resp-reg_receiver"/>
</dbReference>
<evidence type="ECO:0000259" key="4">
    <source>
        <dbReference type="PROSITE" id="PS50110"/>
    </source>
</evidence>
<dbReference type="InterPro" id="IPR050595">
    <property type="entry name" value="Bact_response_regulator"/>
</dbReference>
<dbReference type="SMART" id="SM00448">
    <property type="entry name" value="REC"/>
    <property type="match status" value="1"/>
</dbReference>
<feature type="modified residue" description="4-aspartylphosphate" evidence="3">
    <location>
        <position position="54"/>
    </location>
</feature>
<evidence type="ECO:0000256" key="3">
    <source>
        <dbReference type="PROSITE-ProRule" id="PRU00169"/>
    </source>
</evidence>
<dbReference type="Gene3D" id="3.40.50.2300">
    <property type="match status" value="1"/>
</dbReference>
<dbReference type="PROSITE" id="PS50110">
    <property type="entry name" value="RESPONSE_REGULATORY"/>
    <property type="match status" value="1"/>
</dbReference>
<evidence type="ECO:0000256" key="2">
    <source>
        <dbReference type="ARBA" id="ARBA00023012"/>
    </source>
</evidence>
<dbReference type="EMBL" id="LCBL01000005">
    <property type="protein sequence ID" value="KKS08749.1"/>
    <property type="molecule type" value="Genomic_DNA"/>
</dbReference>